<keyword evidence="2" id="KW-0067">ATP-binding</keyword>
<dbReference type="Pfam" id="PF02954">
    <property type="entry name" value="HTH_8"/>
    <property type="match status" value="1"/>
</dbReference>
<organism evidence="8 9">
    <name type="scientific">Haliangium ochraceum (strain DSM 14365 / JCM 11303 / SMP-2)</name>
    <dbReference type="NCBI Taxonomy" id="502025"/>
    <lineage>
        <taxon>Bacteria</taxon>
        <taxon>Pseudomonadati</taxon>
        <taxon>Myxococcota</taxon>
        <taxon>Polyangia</taxon>
        <taxon>Haliangiales</taxon>
        <taxon>Kofleriaceae</taxon>
        <taxon>Haliangium</taxon>
    </lineage>
</organism>
<dbReference type="InterPro" id="IPR003593">
    <property type="entry name" value="AAA+_ATPase"/>
</dbReference>
<dbReference type="Gene3D" id="1.10.8.60">
    <property type="match status" value="1"/>
</dbReference>
<reference evidence="8 9" key="1">
    <citation type="journal article" date="2010" name="Stand. Genomic Sci.">
        <title>Complete genome sequence of Haliangium ochraceum type strain (SMP-2).</title>
        <authorList>
            <consortium name="US DOE Joint Genome Institute (JGI-PGF)"/>
            <person name="Ivanova N."/>
            <person name="Daum C."/>
            <person name="Lang E."/>
            <person name="Abt B."/>
            <person name="Kopitz M."/>
            <person name="Saunders E."/>
            <person name="Lapidus A."/>
            <person name="Lucas S."/>
            <person name="Glavina Del Rio T."/>
            <person name="Nolan M."/>
            <person name="Tice H."/>
            <person name="Copeland A."/>
            <person name="Cheng J.F."/>
            <person name="Chen F."/>
            <person name="Bruce D."/>
            <person name="Goodwin L."/>
            <person name="Pitluck S."/>
            <person name="Mavromatis K."/>
            <person name="Pati A."/>
            <person name="Mikhailova N."/>
            <person name="Chen A."/>
            <person name="Palaniappan K."/>
            <person name="Land M."/>
            <person name="Hauser L."/>
            <person name="Chang Y.J."/>
            <person name="Jeffries C.D."/>
            <person name="Detter J.C."/>
            <person name="Brettin T."/>
            <person name="Rohde M."/>
            <person name="Goker M."/>
            <person name="Bristow J."/>
            <person name="Markowitz V."/>
            <person name="Eisen J.A."/>
            <person name="Hugenholtz P."/>
            <person name="Kyrpides N.C."/>
            <person name="Klenk H.P."/>
        </authorList>
    </citation>
    <scope>NUCLEOTIDE SEQUENCE [LARGE SCALE GENOMIC DNA]</scope>
    <source>
        <strain evidence="9">DSM 14365 / CIP 107738 / JCM 11303 / AJ 13395 / SMP-2</strain>
    </source>
</reference>
<accession>D0LR83</accession>
<dbReference type="Gene3D" id="3.40.50.300">
    <property type="entry name" value="P-loop containing nucleotide triphosphate hydrolases"/>
    <property type="match status" value="1"/>
</dbReference>
<dbReference type="PROSITE" id="PS50045">
    <property type="entry name" value="SIGMA54_INTERACT_4"/>
    <property type="match status" value="1"/>
</dbReference>
<dbReference type="GO" id="GO:0043565">
    <property type="term" value="F:sequence-specific DNA binding"/>
    <property type="evidence" value="ECO:0007669"/>
    <property type="project" value="InterPro"/>
</dbReference>
<dbReference type="InterPro" id="IPR008984">
    <property type="entry name" value="SMAD_FHA_dom_sf"/>
</dbReference>
<dbReference type="Proteomes" id="UP000001880">
    <property type="component" value="Chromosome"/>
</dbReference>
<dbReference type="FunFam" id="3.40.50.300:FF:000006">
    <property type="entry name" value="DNA-binding transcriptional regulator NtrC"/>
    <property type="match status" value="1"/>
</dbReference>
<dbReference type="EMBL" id="CP001804">
    <property type="protein sequence ID" value="ACY17111.1"/>
    <property type="molecule type" value="Genomic_DNA"/>
</dbReference>
<evidence type="ECO:0000256" key="3">
    <source>
        <dbReference type="ARBA" id="ARBA00023015"/>
    </source>
</evidence>
<feature type="region of interest" description="Disordered" evidence="5">
    <location>
        <begin position="1"/>
        <end position="23"/>
    </location>
</feature>
<dbReference type="SUPFAM" id="SSF49879">
    <property type="entry name" value="SMAD/FHA domain"/>
    <property type="match status" value="1"/>
</dbReference>
<evidence type="ECO:0000313" key="9">
    <source>
        <dbReference type="Proteomes" id="UP000001880"/>
    </source>
</evidence>
<evidence type="ECO:0000259" key="7">
    <source>
        <dbReference type="PROSITE" id="PS50045"/>
    </source>
</evidence>
<dbReference type="CDD" id="cd00060">
    <property type="entry name" value="FHA"/>
    <property type="match status" value="1"/>
</dbReference>
<feature type="domain" description="Sigma-54 factor interaction" evidence="7">
    <location>
        <begin position="162"/>
        <end position="373"/>
    </location>
</feature>
<dbReference type="InterPro" id="IPR002197">
    <property type="entry name" value="HTH_Fis"/>
</dbReference>
<feature type="domain" description="FHA" evidence="6">
    <location>
        <begin position="70"/>
        <end position="119"/>
    </location>
</feature>
<keyword evidence="1" id="KW-0547">Nucleotide-binding</keyword>
<dbReference type="SMART" id="SM00382">
    <property type="entry name" value="AAA"/>
    <property type="match status" value="1"/>
</dbReference>
<dbReference type="STRING" id="502025.Hoch_4620"/>
<dbReference type="Gene3D" id="2.60.200.20">
    <property type="match status" value="1"/>
</dbReference>
<dbReference type="InterPro" id="IPR027417">
    <property type="entry name" value="P-loop_NTPase"/>
</dbReference>
<sequence>MPGRNSEEHGASAAPSPPTSAGAATRTLRETMLNAPIEVTDEGGPVPGLVLLHSRGAPACVARPLSATPLVLGRETDDEALPVDPNMSRRHLELRHLGGDFCVRDLGSRNGTFVDGAQVCDEHRSAAARVLRAGTSIFLLCPDIRPFRRFGVERIEDMVLGPSLSVTWRTLAQLARAGSNVFLRGESGSGKERAVQAFHAMGPRSGRPLVAVNCGAVPEGMAERLLFGTRRGAYSGAASDAEGYVQAADGGLLFLDEVAELDLRIQAKLLRVLETKQVLPLGENRPQQVDFLLCAATHKDLRAAVARGAFREDLYFRIARPEVVLPPLRERIEEIPWLIDTVVQQTAERPIAVHTSFVEACLSRPWPGNVRELIVETRAAVHQVQAEGRSTLKHSHLPERAGMHFEAAAALDSAEYAAQHPPGKSRGTPGRAEIVAALRAQDGNVSATARAMGVHRTQLRRWMERFGVDVQTLDQPAAD</sequence>
<name>D0LR83_HALO1</name>
<keyword evidence="4" id="KW-0804">Transcription</keyword>
<dbReference type="SUPFAM" id="SSF46689">
    <property type="entry name" value="Homeodomain-like"/>
    <property type="match status" value="1"/>
</dbReference>
<gene>
    <name evidence="8" type="ordered locus">Hoch_4620</name>
</gene>
<dbReference type="PRINTS" id="PR01590">
    <property type="entry name" value="HTHFIS"/>
</dbReference>
<dbReference type="SUPFAM" id="SSF52540">
    <property type="entry name" value="P-loop containing nucleoside triphosphate hydrolases"/>
    <property type="match status" value="1"/>
</dbReference>
<dbReference type="Gene3D" id="1.10.10.60">
    <property type="entry name" value="Homeodomain-like"/>
    <property type="match status" value="1"/>
</dbReference>
<evidence type="ECO:0000256" key="4">
    <source>
        <dbReference type="ARBA" id="ARBA00023163"/>
    </source>
</evidence>
<evidence type="ECO:0000256" key="2">
    <source>
        <dbReference type="ARBA" id="ARBA00022840"/>
    </source>
</evidence>
<dbReference type="Pfam" id="PF00158">
    <property type="entry name" value="Sigma54_activat"/>
    <property type="match status" value="1"/>
</dbReference>
<dbReference type="SMART" id="SM00240">
    <property type="entry name" value="FHA"/>
    <property type="match status" value="1"/>
</dbReference>
<dbReference type="GO" id="GO:0006355">
    <property type="term" value="P:regulation of DNA-templated transcription"/>
    <property type="evidence" value="ECO:0007669"/>
    <property type="project" value="InterPro"/>
</dbReference>
<dbReference type="Pfam" id="PF00498">
    <property type="entry name" value="FHA"/>
    <property type="match status" value="1"/>
</dbReference>
<dbReference type="PROSITE" id="PS50006">
    <property type="entry name" value="FHA_DOMAIN"/>
    <property type="match status" value="1"/>
</dbReference>
<keyword evidence="3" id="KW-0805">Transcription regulation</keyword>
<dbReference type="AlphaFoldDB" id="D0LR83"/>
<dbReference type="InterPro" id="IPR000253">
    <property type="entry name" value="FHA_dom"/>
</dbReference>
<feature type="compositionally biased region" description="Low complexity" evidence="5">
    <location>
        <begin position="11"/>
        <end position="23"/>
    </location>
</feature>
<evidence type="ECO:0000259" key="6">
    <source>
        <dbReference type="PROSITE" id="PS50006"/>
    </source>
</evidence>
<evidence type="ECO:0000256" key="5">
    <source>
        <dbReference type="SAM" id="MobiDB-lite"/>
    </source>
</evidence>
<dbReference type="InterPro" id="IPR002078">
    <property type="entry name" value="Sigma_54_int"/>
</dbReference>
<keyword evidence="9" id="KW-1185">Reference proteome</keyword>
<dbReference type="Pfam" id="PF25601">
    <property type="entry name" value="AAA_lid_14"/>
    <property type="match status" value="1"/>
</dbReference>
<dbReference type="InterPro" id="IPR009057">
    <property type="entry name" value="Homeodomain-like_sf"/>
</dbReference>
<feature type="compositionally biased region" description="Basic and acidic residues" evidence="5">
    <location>
        <begin position="1"/>
        <end position="10"/>
    </location>
</feature>
<evidence type="ECO:0000256" key="1">
    <source>
        <dbReference type="ARBA" id="ARBA00022741"/>
    </source>
</evidence>
<dbReference type="CDD" id="cd00009">
    <property type="entry name" value="AAA"/>
    <property type="match status" value="1"/>
</dbReference>
<dbReference type="RefSeq" id="WP_012829709.1">
    <property type="nucleotide sequence ID" value="NC_013440.1"/>
</dbReference>
<dbReference type="PANTHER" id="PTHR32071">
    <property type="entry name" value="TRANSCRIPTIONAL REGULATORY PROTEIN"/>
    <property type="match status" value="1"/>
</dbReference>
<dbReference type="InterPro" id="IPR058031">
    <property type="entry name" value="AAA_lid_NorR"/>
</dbReference>
<dbReference type="KEGG" id="hoh:Hoch_4620"/>
<proteinExistence type="predicted"/>
<dbReference type="GO" id="GO:0005524">
    <property type="term" value="F:ATP binding"/>
    <property type="evidence" value="ECO:0007669"/>
    <property type="project" value="UniProtKB-KW"/>
</dbReference>
<evidence type="ECO:0000313" key="8">
    <source>
        <dbReference type="EMBL" id="ACY17111.1"/>
    </source>
</evidence>
<protein>
    <submittedName>
        <fullName evidence="8">Sigma54 specific transcriptional regulator, Fis family</fullName>
    </submittedName>
</protein>
<dbReference type="eggNOG" id="COG1716">
    <property type="taxonomic scope" value="Bacteria"/>
</dbReference>
<dbReference type="eggNOG" id="COG3829">
    <property type="taxonomic scope" value="Bacteria"/>
</dbReference>
<dbReference type="HOGENOM" id="CLU_000445_119_3_7"/>